<proteinExistence type="predicted"/>
<dbReference type="AlphaFoldDB" id="A0A2V1APJ9"/>
<feature type="compositionally biased region" description="Polar residues" evidence="1">
    <location>
        <begin position="13"/>
        <end position="41"/>
    </location>
</feature>
<organism evidence="2 3">
    <name type="scientific">Candidozyma haemuli</name>
    <dbReference type="NCBI Taxonomy" id="45357"/>
    <lineage>
        <taxon>Eukaryota</taxon>
        <taxon>Fungi</taxon>
        <taxon>Dikarya</taxon>
        <taxon>Ascomycota</taxon>
        <taxon>Saccharomycotina</taxon>
        <taxon>Pichiomycetes</taxon>
        <taxon>Metschnikowiaceae</taxon>
        <taxon>Candidozyma</taxon>
    </lineage>
</organism>
<protein>
    <submittedName>
        <fullName evidence="2">Uncharacterized protein</fullName>
    </submittedName>
</protein>
<dbReference type="Proteomes" id="UP000244309">
    <property type="component" value="Unassembled WGS sequence"/>
</dbReference>
<evidence type="ECO:0000256" key="1">
    <source>
        <dbReference type="SAM" id="MobiDB-lite"/>
    </source>
</evidence>
<dbReference type="RefSeq" id="XP_025340718.1">
    <property type="nucleotide sequence ID" value="XM_025487270.1"/>
</dbReference>
<keyword evidence="3" id="KW-1185">Reference proteome</keyword>
<dbReference type="EMBL" id="PKFO01000002">
    <property type="protein sequence ID" value="PVH19778.1"/>
    <property type="molecule type" value="Genomic_DNA"/>
</dbReference>
<feature type="compositionally biased region" description="Low complexity" evidence="1">
    <location>
        <begin position="144"/>
        <end position="157"/>
    </location>
</feature>
<gene>
    <name evidence="2" type="ORF">CXQ85_003636</name>
</gene>
<feature type="compositionally biased region" description="Basic and acidic residues" evidence="1">
    <location>
        <begin position="1"/>
        <end position="12"/>
    </location>
</feature>
<comment type="caution">
    <text evidence="2">The sequence shown here is derived from an EMBL/GenBank/DDBJ whole genome shotgun (WGS) entry which is preliminary data.</text>
</comment>
<dbReference type="VEuPathDB" id="FungiDB:CXQ85_003636"/>
<feature type="compositionally biased region" description="Basic and acidic residues" evidence="1">
    <location>
        <begin position="101"/>
        <end position="117"/>
    </location>
</feature>
<reference evidence="2 3" key="1">
    <citation type="submission" date="2017-12" db="EMBL/GenBank/DDBJ databases">
        <title>Genome Sequence of a Multidrug-Resistant Candida haemulonii Isolate from a Patient with Chronic Leg Ulcers in Israel.</title>
        <authorList>
            <person name="Chow N.A."/>
            <person name="Gade L."/>
            <person name="Batra D."/>
            <person name="Rowe L.A."/>
            <person name="Ben-Ami R."/>
            <person name="Loparev V.N."/>
            <person name="Litvintseva A.P."/>
        </authorList>
    </citation>
    <scope>NUCLEOTIDE SEQUENCE [LARGE SCALE GENOMIC DNA]</scope>
    <source>
        <strain evidence="2 3">B11899</strain>
    </source>
</reference>
<dbReference type="GeneID" id="37008966"/>
<dbReference type="OrthoDB" id="10592385at2759"/>
<evidence type="ECO:0000313" key="3">
    <source>
        <dbReference type="Proteomes" id="UP000244309"/>
    </source>
</evidence>
<feature type="region of interest" description="Disordered" evidence="1">
    <location>
        <begin position="1"/>
        <end position="182"/>
    </location>
</feature>
<name>A0A2V1APJ9_9ASCO</name>
<evidence type="ECO:0000313" key="2">
    <source>
        <dbReference type="EMBL" id="PVH19778.1"/>
    </source>
</evidence>
<feature type="compositionally biased region" description="Polar residues" evidence="1">
    <location>
        <begin position="158"/>
        <end position="173"/>
    </location>
</feature>
<feature type="compositionally biased region" description="Basic and acidic residues" evidence="1">
    <location>
        <begin position="49"/>
        <end position="58"/>
    </location>
</feature>
<accession>A0A2V1APJ9</accession>
<sequence>MDCSGHSEHTDRSLATTGRDPQTGSLWHGSGQDSASASGTASPVGVVLADREGEEVNRAAEGVYQDPLQSSPARRCRSGGNEDFAATVKRLKQGRNMTSAEAEREQAVRGRSKERATPEQGESDPGEISLMGFGGVGHWKESESNSQSHGQGQIHSQMHTQHIHPQSHLQKSAQHIHLSKRR</sequence>